<proteinExistence type="predicted"/>
<accession>A0AA36N386</accession>
<dbReference type="GO" id="GO:0016477">
    <property type="term" value="P:cell migration"/>
    <property type="evidence" value="ECO:0007669"/>
    <property type="project" value="TreeGrafter"/>
</dbReference>
<dbReference type="AlphaFoldDB" id="A0AA36N386"/>
<dbReference type="Proteomes" id="UP001178507">
    <property type="component" value="Unassembled WGS sequence"/>
</dbReference>
<dbReference type="SUPFAM" id="SSF56112">
    <property type="entry name" value="Protein kinase-like (PK-like)"/>
    <property type="match status" value="1"/>
</dbReference>
<feature type="domain" description="PI3K/PI4K catalytic" evidence="3">
    <location>
        <begin position="45"/>
        <end position="319"/>
    </location>
</feature>
<organism evidence="4 5">
    <name type="scientific">Effrenium voratum</name>
    <dbReference type="NCBI Taxonomy" id="2562239"/>
    <lineage>
        <taxon>Eukaryota</taxon>
        <taxon>Sar</taxon>
        <taxon>Alveolata</taxon>
        <taxon>Dinophyceae</taxon>
        <taxon>Suessiales</taxon>
        <taxon>Symbiodiniaceae</taxon>
        <taxon>Effrenium</taxon>
    </lineage>
</organism>
<dbReference type="GO" id="GO:0016303">
    <property type="term" value="F:1-phosphatidylinositol-3-kinase activity"/>
    <property type="evidence" value="ECO:0007669"/>
    <property type="project" value="TreeGrafter"/>
</dbReference>
<evidence type="ECO:0000259" key="3">
    <source>
        <dbReference type="PROSITE" id="PS50290"/>
    </source>
</evidence>
<dbReference type="InterPro" id="IPR000403">
    <property type="entry name" value="PI3/4_kinase_cat_dom"/>
</dbReference>
<dbReference type="GO" id="GO:0005942">
    <property type="term" value="C:phosphatidylinositol 3-kinase complex"/>
    <property type="evidence" value="ECO:0007669"/>
    <property type="project" value="TreeGrafter"/>
</dbReference>
<evidence type="ECO:0000313" key="4">
    <source>
        <dbReference type="EMBL" id="CAJ1389011.1"/>
    </source>
</evidence>
<name>A0AA36N386_9DINO</name>
<dbReference type="InterPro" id="IPR036940">
    <property type="entry name" value="PI3/4_kinase_cat_sf"/>
</dbReference>
<dbReference type="InterPro" id="IPR015433">
    <property type="entry name" value="PI3/4_kinase"/>
</dbReference>
<dbReference type="GO" id="GO:0005886">
    <property type="term" value="C:plasma membrane"/>
    <property type="evidence" value="ECO:0007669"/>
    <property type="project" value="TreeGrafter"/>
</dbReference>
<dbReference type="SMART" id="SM00146">
    <property type="entry name" value="PI3Kc"/>
    <property type="match status" value="1"/>
</dbReference>
<evidence type="ECO:0000256" key="1">
    <source>
        <dbReference type="ARBA" id="ARBA00022679"/>
    </source>
</evidence>
<evidence type="ECO:0000256" key="2">
    <source>
        <dbReference type="ARBA" id="ARBA00022777"/>
    </source>
</evidence>
<dbReference type="PANTHER" id="PTHR10048">
    <property type="entry name" value="PHOSPHATIDYLINOSITOL KINASE"/>
    <property type="match status" value="1"/>
</dbReference>
<dbReference type="EMBL" id="CAUJNA010001781">
    <property type="protein sequence ID" value="CAJ1389011.1"/>
    <property type="molecule type" value="Genomic_DNA"/>
</dbReference>
<dbReference type="PROSITE" id="PS50290">
    <property type="entry name" value="PI3_4_KINASE_3"/>
    <property type="match status" value="1"/>
</dbReference>
<dbReference type="PANTHER" id="PTHR10048:SF118">
    <property type="entry name" value="PI-3 KINASE"/>
    <property type="match status" value="1"/>
</dbReference>
<dbReference type="GO" id="GO:0035005">
    <property type="term" value="F:1-phosphatidylinositol-4-phosphate 3-kinase activity"/>
    <property type="evidence" value="ECO:0007669"/>
    <property type="project" value="TreeGrafter"/>
</dbReference>
<dbReference type="GO" id="GO:0043491">
    <property type="term" value="P:phosphatidylinositol 3-kinase/protein kinase B signal transduction"/>
    <property type="evidence" value="ECO:0007669"/>
    <property type="project" value="TreeGrafter"/>
</dbReference>
<keyword evidence="2" id="KW-0418">Kinase</keyword>
<gene>
    <name evidence="4" type="ORF">EVOR1521_LOCUS14721</name>
</gene>
<sequence length="350" mass="39607">MDRFVPPPRRTLEPSDELARCLEKPPGETVLLPKALQIGGREFRWARILREFKTKSRARLVQLEPGSVLFIVKFENLFQEFAVMAALKQLNRCWQKTRLCIGQELVQATTFGIFPLGQRLGLVEVVSESCTLRELALGGHFGDRQFRVLRALHEDPRKLERLAASVCAYLASSYALGIRDGHDDNLMLRRDGRLFRVDFGFAFGRTPEIDAPGIFVPNSVAVALGDRWPQVVAGCKRAIRDLGPPERPPAWDVLLKVPELKQLLPEVHEYTNSLSFSSFDYQVEHATDWTLQRAAKNTLREAIRYVTAEQEVEAAEAWWLDPFGFLSSPVAAGHPASQTPHFPRIRPLDN</sequence>
<dbReference type="InterPro" id="IPR011009">
    <property type="entry name" value="Kinase-like_dom_sf"/>
</dbReference>
<keyword evidence="5" id="KW-1185">Reference proteome</keyword>
<dbReference type="GO" id="GO:0005737">
    <property type="term" value="C:cytoplasm"/>
    <property type="evidence" value="ECO:0007669"/>
    <property type="project" value="TreeGrafter"/>
</dbReference>
<dbReference type="GO" id="GO:0048015">
    <property type="term" value="P:phosphatidylinositol-mediated signaling"/>
    <property type="evidence" value="ECO:0007669"/>
    <property type="project" value="TreeGrafter"/>
</dbReference>
<dbReference type="Gene3D" id="1.10.1070.11">
    <property type="entry name" value="Phosphatidylinositol 3-/4-kinase, catalytic domain"/>
    <property type="match status" value="1"/>
</dbReference>
<reference evidence="4" key="1">
    <citation type="submission" date="2023-08" db="EMBL/GenBank/DDBJ databases">
        <authorList>
            <person name="Chen Y."/>
            <person name="Shah S."/>
            <person name="Dougan E. K."/>
            <person name="Thang M."/>
            <person name="Chan C."/>
        </authorList>
    </citation>
    <scope>NUCLEOTIDE SEQUENCE</scope>
</reference>
<evidence type="ECO:0000313" key="5">
    <source>
        <dbReference type="Proteomes" id="UP001178507"/>
    </source>
</evidence>
<dbReference type="Pfam" id="PF00454">
    <property type="entry name" value="PI3_PI4_kinase"/>
    <property type="match status" value="1"/>
</dbReference>
<comment type="caution">
    <text evidence="4">The sequence shown here is derived from an EMBL/GenBank/DDBJ whole genome shotgun (WGS) entry which is preliminary data.</text>
</comment>
<keyword evidence="1" id="KW-0808">Transferase</keyword>
<protein>
    <recommendedName>
        <fullName evidence="3">PI3K/PI4K catalytic domain-containing protein</fullName>
    </recommendedName>
</protein>